<protein>
    <recommendedName>
        <fullName evidence="3">Phosphoglycerate mutase</fullName>
    </recommendedName>
</protein>
<organism evidence="1 2">
    <name type="scientific">Paenibacillus aceti</name>
    <dbReference type="NCBI Taxonomy" id="1820010"/>
    <lineage>
        <taxon>Bacteria</taxon>
        <taxon>Bacillati</taxon>
        <taxon>Bacillota</taxon>
        <taxon>Bacilli</taxon>
        <taxon>Bacillales</taxon>
        <taxon>Paenibacillaceae</taxon>
        <taxon>Paenibacillus</taxon>
    </lineage>
</organism>
<sequence>MLGLTVATDERLREMHKGETEGTTLEERIARWGQDWRELELGIESRESITARGISIISEILHHHKGQNVLIFSHGALISYTVKALIPEQNIDQHMHNTAVTIIKHNGGCGSKWACELFNCAGHLSDQAVE</sequence>
<proteinExistence type="predicted"/>
<evidence type="ECO:0000313" key="2">
    <source>
        <dbReference type="Proteomes" id="UP000608420"/>
    </source>
</evidence>
<evidence type="ECO:0000313" key="1">
    <source>
        <dbReference type="EMBL" id="GGG13002.1"/>
    </source>
</evidence>
<evidence type="ECO:0008006" key="3">
    <source>
        <dbReference type="Google" id="ProtNLM"/>
    </source>
</evidence>
<keyword evidence="2" id="KW-1185">Reference proteome</keyword>
<name>A0ABQ1W4B1_9BACL</name>
<dbReference type="SUPFAM" id="SSF53254">
    <property type="entry name" value="Phosphoglycerate mutase-like"/>
    <property type="match status" value="1"/>
</dbReference>
<dbReference type="InterPro" id="IPR029033">
    <property type="entry name" value="His_PPase_superfam"/>
</dbReference>
<gene>
    <name evidence="1" type="ORF">GCM10010913_38500</name>
</gene>
<reference evidence="2" key="1">
    <citation type="journal article" date="2019" name="Int. J. Syst. Evol. Microbiol.">
        <title>The Global Catalogue of Microorganisms (GCM) 10K type strain sequencing project: providing services to taxonomists for standard genome sequencing and annotation.</title>
        <authorList>
            <consortium name="The Broad Institute Genomics Platform"/>
            <consortium name="The Broad Institute Genome Sequencing Center for Infectious Disease"/>
            <person name="Wu L."/>
            <person name="Ma J."/>
        </authorList>
    </citation>
    <scope>NUCLEOTIDE SEQUENCE [LARGE SCALE GENOMIC DNA]</scope>
    <source>
        <strain evidence="2">CGMCC 1.15420</strain>
    </source>
</reference>
<dbReference type="EMBL" id="BMIW01000035">
    <property type="protein sequence ID" value="GGG13002.1"/>
    <property type="molecule type" value="Genomic_DNA"/>
</dbReference>
<accession>A0ABQ1W4B1</accession>
<dbReference type="Pfam" id="PF00300">
    <property type="entry name" value="His_Phos_1"/>
    <property type="match status" value="1"/>
</dbReference>
<dbReference type="Proteomes" id="UP000608420">
    <property type="component" value="Unassembled WGS sequence"/>
</dbReference>
<comment type="caution">
    <text evidence="1">The sequence shown here is derived from an EMBL/GenBank/DDBJ whole genome shotgun (WGS) entry which is preliminary data.</text>
</comment>
<dbReference type="InterPro" id="IPR013078">
    <property type="entry name" value="His_Pase_superF_clade-1"/>
</dbReference>
<dbReference type="Gene3D" id="3.40.50.1240">
    <property type="entry name" value="Phosphoglycerate mutase-like"/>
    <property type="match status" value="1"/>
</dbReference>